<keyword evidence="2" id="KW-0732">Signal</keyword>
<gene>
    <name evidence="3" type="ORF">SM757_25005</name>
</gene>
<dbReference type="PIRSF" id="PIRSF017082">
    <property type="entry name" value="YflP"/>
    <property type="match status" value="1"/>
</dbReference>
<dbReference type="Proteomes" id="UP001293718">
    <property type="component" value="Unassembled WGS sequence"/>
</dbReference>
<evidence type="ECO:0000313" key="4">
    <source>
        <dbReference type="Proteomes" id="UP001293718"/>
    </source>
</evidence>
<dbReference type="InterPro" id="IPR042100">
    <property type="entry name" value="Bug_dom1"/>
</dbReference>
<dbReference type="InterPro" id="IPR005064">
    <property type="entry name" value="BUG"/>
</dbReference>
<evidence type="ECO:0000256" key="2">
    <source>
        <dbReference type="SAM" id="SignalP"/>
    </source>
</evidence>
<evidence type="ECO:0000313" key="3">
    <source>
        <dbReference type="EMBL" id="MDZ5459845.1"/>
    </source>
</evidence>
<evidence type="ECO:0000256" key="1">
    <source>
        <dbReference type="ARBA" id="ARBA00006987"/>
    </source>
</evidence>
<dbReference type="CDD" id="cd13578">
    <property type="entry name" value="PBP2_Bug27"/>
    <property type="match status" value="1"/>
</dbReference>
<feature type="signal peptide" evidence="2">
    <location>
        <begin position="1"/>
        <end position="25"/>
    </location>
</feature>
<keyword evidence="4" id="KW-1185">Reference proteome</keyword>
<proteinExistence type="inferred from homology"/>
<dbReference type="PANTHER" id="PTHR42928:SF5">
    <property type="entry name" value="BLR1237 PROTEIN"/>
    <property type="match status" value="1"/>
</dbReference>
<accession>A0ABU5ILR9</accession>
<dbReference type="Pfam" id="PF03401">
    <property type="entry name" value="TctC"/>
    <property type="match status" value="1"/>
</dbReference>
<dbReference type="PANTHER" id="PTHR42928">
    <property type="entry name" value="TRICARBOXYLATE-BINDING PROTEIN"/>
    <property type="match status" value="1"/>
</dbReference>
<organism evidence="3 4">
    <name type="scientific">Azohydromonas lata</name>
    <dbReference type="NCBI Taxonomy" id="45677"/>
    <lineage>
        <taxon>Bacteria</taxon>
        <taxon>Pseudomonadati</taxon>
        <taxon>Pseudomonadota</taxon>
        <taxon>Betaproteobacteria</taxon>
        <taxon>Burkholderiales</taxon>
        <taxon>Sphaerotilaceae</taxon>
        <taxon>Azohydromonas</taxon>
    </lineage>
</organism>
<dbReference type="Gene3D" id="3.40.190.10">
    <property type="entry name" value="Periplasmic binding protein-like II"/>
    <property type="match status" value="1"/>
</dbReference>
<dbReference type="RefSeq" id="WP_322467472.1">
    <property type="nucleotide sequence ID" value="NZ_JAXOJX010000051.1"/>
</dbReference>
<protein>
    <submittedName>
        <fullName evidence="3">Tripartite tricarboxylate transporter substrate binding protein</fullName>
    </submittedName>
</protein>
<dbReference type="Gene3D" id="3.40.190.150">
    <property type="entry name" value="Bordetella uptake gene, domain 1"/>
    <property type="match status" value="1"/>
</dbReference>
<sequence length="325" mass="33448">MSYSTPWRGLVAAAGALALAAGAQAQQAFPSKPITIVVPASPGGAIDIAARLIGARFTAVWGQPVNIENKGGAAGMLGSDFVAKAAPDGYTLALVASSHAINPSMYKKLPFDTVKSFEPVVQTHVVPLMLVVNKDIPARNVGELVGYLKSHTGQASYASSGNGGAPHMSAELFKSMAGVDVAHVPYKGSTAAHPDLIAGRTAFMFDTVAAVAPQVKGDKLRALAVTTPKRSALFPELPTMAEAGLKGYETSTWGGLLAPAGTPKDVIAKLNAEANKALAAPDVRDKLAAAGIEPAGGTPQQFKDLIQSEMARWSQVAKTAGIQAE</sequence>
<comment type="caution">
    <text evidence="3">The sequence shown here is derived from an EMBL/GenBank/DDBJ whole genome shotgun (WGS) entry which is preliminary data.</text>
</comment>
<dbReference type="SUPFAM" id="SSF53850">
    <property type="entry name" value="Periplasmic binding protein-like II"/>
    <property type="match status" value="1"/>
</dbReference>
<dbReference type="EMBL" id="JAXOJX010000051">
    <property type="protein sequence ID" value="MDZ5459845.1"/>
    <property type="molecule type" value="Genomic_DNA"/>
</dbReference>
<comment type="similarity">
    <text evidence="1">Belongs to the UPF0065 (bug) family.</text>
</comment>
<reference evidence="3 4" key="1">
    <citation type="submission" date="2023-11" db="EMBL/GenBank/DDBJ databases">
        <title>Draft genome of Azohydromonas lata strain H1 (DSM1123), a polyhydroxyalkanoate producer.</title>
        <authorList>
            <person name="Traversa D."/>
            <person name="D'Addabbo P."/>
            <person name="Pazzani C."/>
            <person name="Manzari C."/>
            <person name="Chiara M."/>
            <person name="Scrascia M."/>
        </authorList>
    </citation>
    <scope>NUCLEOTIDE SEQUENCE [LARGE SCALE GENOMIC DNA]</scope>
    <source>
        <strain evidence="3 4">H1</strain>
    </source>
</reference>
<feature type="chain" id="PRO_5046511843" evidence="2">
    <location>
        <begin position="26"/>
        <end position="325"/>
    </location>
</feature>
<name>A0ABU5ILR9_9BURK</name>